<organism evidence="18 19">
    <name type="scientific">Caviibacterium pharyngocola</name>
    <dbReference type="NCBI Taxonomy" id="28159"/>
    <lineage>
        <taxon>Bacteria</taxon>
        <taxon>Pseudomonadati</taxon>
        <taxon>Pseudomonadota</taxon>
        <taxon>Gammaproteobacteria</taxon>
        <taxon>Pasteurellales</taxon>
        <taxon>Pasteurellaceae</taxon>
        <taxon>Caviibacterium</taxon>
    </lineage>
</organism>
<evidence type="ECO:0000256" key="12">
    <source>
        <dbReference type="ARBA" id="ARBA00023268"/>
    </source>
</evidence>
<gene>
    <name evidence="18" type="primary">ribD</name>
    <name evidence="18" type="ORF">CVP04_07225</name>
</gene>
<keyword evidence="10 13" id="KW-0521">NADP</keyword>
<dbReference type="SUPFAM" id="SSF53597">
    <property type="entry name" value="Dihydrofolate reductase-like"/>
    <property type="match status" value="1"/>
</dbReference>
<feature type="active site" description="Proton donor" evidence="14">
    <location>
        <position position="58"/>
    </location>
</feature>
<feature type="binding site" evidence="15">
    <location>
        <position position="176"/>
    </location>
    <ligand>
        <name>NADP(+)</name>
        <dbReference type="ChEBI" id="CHEBI:58349"/>
    </ligand>
</feature>
<dbReference type="NCBIfam" id="NF008052">
    <property type="entry name" value="PRK10786.1"/>
    <property type="match status" value="1"/>
</dbReference>
<keyword evidence="12" id="KW-0511">Multifunctional enzyme</keyword>
<dbReference type="NCBIfam" id="TIGR00227">
    <property type="entry name" value="ribD_Cterm"/>
    <property type="match status" value="1"/>
</dbReference>
<comment type="similarity">
    <text evidence="5 13">In the C-terminal section; belongs to the HTP reductase family.</text>
</comment>
<dbReference type="GO" id="GO:0008703">
    <property type="term" value="F:5-amino-6-(5-phosphoribosylamino)uracil reductase activity"/>
    <property type="evidence" value="ECO:0007669"/>
    <property type="project" value="UniProtKB-EC"/>
</dbReference>
<keyword evidence="7 13" id="KW-0479">Metal-binding</keyword>
<dbReference type="Proteomes" id="UP000230282">
    <property type="component" value="Unassembled WGS sequence"/>
</dbReference>
<evidence type="ECO:0000256" key="8">
    <source>
        <dbReference type="ARBA" id="ARBA00022801"/>
    </source>
</evidence>
<evidence type="ECO:0000256" key="7">
    <source>
        <dbReference type="ARBA" id="ARBA00022723"/>
    </source>
</evidence>
<dbReference type="OrthoDB" id="9800865at2"/>
<feature type="domain" description="CMP/dCMP-type deaminase" evidence="17">
    <location>
        <begin position="7"/>
        <end position="129"/>
    </location>
</feature>
<dbReference type="EMBL" id="PHGZ01000013">
    <property type="protein sequence ID" value="PJG83135.1"/>
    <property type="molecule type" value="Genomic_DNA"/>
</dbReference>
<keyword evidence="9 13" id="KW-0862">Zinc</keyword>
<comment type="pathway">
    <text evidence="2 13">Cofactor biosynthesis; riboflavin biosynthesis; 5-amino-6-(D-ribitylamino)uracil from GTP: step 2/4.</text>
</comment>
<evidence type="ECO:0000313" key="19">
    <source>
        <dbReference type="Proteomes" id="UP000230282"/>
    </source>
</evidence>
<protein>
    <recommendedName>
        <fullName evidence="13">Riboflavin biosynthesis protein RibD</fullName>
    </recommendedName>
    <domain>
        <recommendedName>
            <fullName evidence="13">Diaminohydroxyphosphoribosylaminopyrimidine deaminase</fullName>
            <shortName evidence="13">DRAP deaminase</shortName>
            <ecNumber evidence="13">3.5.4.26</ecNumber>
        </recommendedName>
        <alternativeName>
            <fullName evidence="13">Riboflavin-specific deaminase</fullName>
        </alternativeName>
    </domain>
    <domain>
        <recommendedName>
            <fullName evidence="13">5-amino-6-(5-phosphoribosylamino)uracil reductase</fullName>
            <ecNumber evidence="13">1.1.1.193</ecNumber>
        </recommendedName>
        <alternativeName>
            <fullName evidence="13">HTP reductase</fullName>
        </alternativeName>
    </domain>
</protein>
<dbReference type="GO" id="GO:0050661">
    <property type="term" value="F:NADP binding"/>
    <property type="evidence" value="ECO:0007669"/>
    <property type="project" value="InterPro"/>
</dbReference>
<feature type="binding site" evidence="15">
    <location>
        <begin position="308"/>
        <end position="314"/>
    </location>
    <ligand>
        <name>NADP(+)</name>
        <dbReference type="ChEBI" id="CHEBI:58349"/>
    </ligand>
</feature>
<evidence type="ECO:0000256" key="16">
    <source>
        <dbReference type="PIRSR" id="PIRSR006769-3"/>
    </source>
</evidence>
<feature type="binding site" evidence="15">
    <location>
        <position position="174"/>
    </location>
    <ligand>
        <name>substrate</name>
    </ligand>
</feature>
<dbReference type="GO" id="GO:0008270">
    <property type="term" value="F:zinc ion binding"/>
    <property type="evidence" value="ECO:0007669"/>
    <property type="project" value="InterPro"/>
</dbReference>
<dbReference type="PROSITE" id="PS00903">
    <property type="entry name" value="CYT_DCMP_DEAMINASES_1"/>
    <property type="match status" value="1"/>
</dbReference>
<feature type="binding site" evidence="16">
    <location>
        <position position="90"/>
    </location>
    <ligand>
        <name>Zn(2+)</name>
        <dbReference type="ChEBI" id="CHEBI:29105"/>
        <note>catalytic</note>
    </ligand>
</feature>
<evidence type="ECO:0000259" key="17">
    <source>
        <dbReference type="PROSITE" id="PS51747"/>
    </source>
</evidence>
<evidence type="ECO:0000256" key="14">
    <source>
        <dbReference type="PIRSR" id="PIRSR006769-1"/>
    </source>
</evidence>
<evidence type="ECO:0000256" key="1">
    <source>
        <dbReference type="ARBA" id="ARBA00002151"/>
    </source>
</evidence>
<dbReference type="EC" id="3.5.4.26" evidence="13"/>
<comment type="function">
    <text evidence="1 13">Converts 2,5-diamino-6-(ribosylamino)-4(3h)-pyrimidinone 5'-phosphate into 5-amino-6-(ribosylamino)-2,4(1h,3h)-pyrimidinedione 5'-phosphate.</text>
</comment>
<dbReference type="NCBIfam" id="TIGR00326">
    <property type="entry name" value="eubact_ribD"/>
    <property type="match status" value="1"/>
</dbReference>
<evidence type="ECO:0000313" key="18">
    <source>
        <dbReference type="EMBL" id="PJG83135.1"/>
    </source>
</evidence>
<comment type="cofactor">
    <cofactor evidence="13 16">
        <name>Zn(2+)</name>
        <dbReference type="ChEBI" id="CHEBI:29105"/>
    </cofactor>
    <text evidence="13 16">Binds 1 zinc ion.</text>
</comment>
<proteinExistence type="inferred from homology"/>
<evidence type="ECO:0000256" key="11">
    <source>
        <dbReference type="ARBA" id="ARBA00023002"/>
    </source>
</evidence>
<dbReference type="CDD" id="cd01284">
    <property type="entry name" value="Riboflavin_deaminase-reductase"/>
    <property type="match status" value="1"/>
</dbReference>
<dbReference type="GO" id="GO:0009231">
    <property type="term" value="P:riboflavin biosynthetic process"/>
    <property type="evidence" value="ECO:0007669"/>
    <property type="project" value="UniProtKB-UniPathway"/>
</dbReference>
<name>A0A2M8RW73_9PAST</name>
<dbReference type="Gene3D" id="3.40.430.10">
    <property type="entry name" value="Dihydrofolate Reductase, subunit A"/>
    <property type="match status" value="1"/>
</dbReference>
<dbReference type="InterPro" id="IPR016193">
    <property type="entry name" value="Cytidine_deaminase-like"/>
</dbReference>
<dbReference type="EC" id="1.1.1.193" evidence="13"/>
<feature type="binding site" evidence="15">
    <location>
        <position position="213"/>
    </location>
    <ligand>
        <name>substrate</name>
    </ligand>
</feature>
<dbReference type="RefSeq" id="WP_100296824.1">
    <property type="nucleotide sequence ID" value="NZ_PHGZ01000013.1"/>
</dbReference>
<dbReference type="PANTHER" id="PTHR38011:SF7">
    <property type="entry name" value="2,5-DIAMINO-6-RIBOSYLAMINO-4(3H)-PYRIMIDINONE 5'-PHOSPHATE REDUCTASE"/>
    <property type="match status" value="1"/>
</dbReference>
<dbReference type="InterPro" id="IPR050765">
    <property type="entry name" value="Riboflavin_Biosynth_HTPR"/>
</dbReference>
<feature type="binding site" evidence="15">
    <location>
        <position position="210"/>
    </location>
    <ligand>
        <name>substrate</name>
    </ligand>
</feature>
<feature type="binding site" evidence="15">
    <location>
        <position position="190"/>
    </location>
    <ligand>
        <name>substrate</name>
    </ligand>
</feature>
<dbReference type="Pfam" id="PF00383">
    <property type="entry name" value="dCMP_cyt_deam_1"/>
    <property type="match status" value="1"/>
</dbReference>
<dbReference type="FunFam" id="3.40.140.10:FF:000025">
    <property type="entry name" value="Riboflavin biosynthesis protein RibD"/>
    <property type="match status" value="1"/>
</dbReference>
<dbReference type="PIRSF" id="PIRSF006769">
    <property type="entry name" value="RibD"/>
    <property type="match status" value="1"/>
</dbReference>
<comment type="similarity">
    <text evidence="4 13">In the N-terminal section; belongs to the cytidine and deoxycytidylate deaminase family.</text>
</comment>
<comment type="pathway">
    <text evidence="3 13">Cofactor biosynthesis; riboflavin biosynthesis; 5-amino-6-(D-ribitylamino)uracil from GTP: step 3/4.</text>
</comment>
<feature type="binding site" evidence="16">
    <location>
        <position position="56"/>
    </location>
    <ligand>
        <name>Zn(2+)</name>
        <dbReference type="ChEBI" id="CHEBI:29105"/>
        <note>catalytic</note>
    </ligand>
</feature>
<dbReference type="PANTHER" id="PTHR38011">
    <property type="entry name" value="DIHYDROFOLATE REDUCTASE FAMILY PROTEIN (AFU_ORTHOLOGUE AFUA_8G06820)"/>
    <property type="match status" value="1"/>
</dbReference>
<dbReference type="InterPro" id="IPR002734">
    <property type="entry name" value="RibDG_C"/>
</dbReference>
<evidence type="ECO:0000256" key="4">
    <source>
        <dbReference type="ARBA" id="ARBA00005259"/>
    </source>
</evidence>
<keyword evidence="19" id="KW-1185">Reference proteome</keyword>
<dbReference type="AlphaFoldDB" id="A0A2M8RW73"/>
<reference evidence="18 19" key="1">
    <citation type="submission" date="2017-11" db="EMBL/GenBank/DDBJ databases">
        <title>Reclassification of Bisgaard taxon 5 as Caviibacterium pharyngocola gen. nov., sp. nov.</title>
        <authorList>
            <person name="Christensen H."/>
        </authorList>
    </citation>
    <scope>NUCLEOTIDE SEQUENCE [LARGE SCALE GENOMIC DNA]</scope>
    <source>
        <strain evidence="18 19">7_3</strain>
    </source>
</reference>
<feature type="binding site" evidence="15">
    <location>
        <position position="306"/>
    </location>
    <ligand>
        <name>substrate</name>
    </ligand>
</feature>
<feature type="binding site" evidence="15">
    <location>
        <position position="160"/>
    </location>
    <ligand>
        <name>NADP(+)</name>
        <dbReference type="ChEBI" id="CHEBI:58349"/>
    </ligand>
</feature>
<evidence type="ECO:0000256" key="6">
    <source>
        <dbReference type="ARBA" id="ARBA00022619"/>
    </source>
</evidence>
<evidence type="ECO:0000256" key="15">
    <source>
        <dbReference type="PIRSR" id="PIRSR006769-2"/>
    </source>
</evidence>
<dbReference type="InterPro" id="IPR004794">
    <property type="entry name" value="Eubact_RibD"/>
</dbReference>
<dbReference type="SUPFAM" id="SSF53927">
    <property type="entry name" value="Cytidine deaminase-like"/>
    <property type="match status" value="1"/>
</dbReference>
<evidence type="ECO:0000256" key="9">
    <source>
        <dbReference type="ARBA" id="ARBA00022833"/>
    </source>
</evidence>
<dbReference type="InterPro" id="IPR024072">
    <property type="entry name" value="DHFR-like_dom_sf"/>
</dbReference>
<dbReference type="Pfam" id="PF01872">
    <property type="entry name" value="RibD_C"/>
    <property type="match status" value="1"/>
</dbReference>
<dbReference type="Gene3D" id="3.40.140.10">
    <property type="entry name" value="Cytidine Deaminase, domain 2"/>
    <property type="match status" value="1"/>
</dbReference>
<evidence type="ECO:0000256" key="3">
    <source>
        <dbReference type="ARBA" id="ARBA00004910"/>
    </source>
</evidence>
<evidence type="ECO:0000256" key="13">
    <source>
        <dbReference type="PIRNR" id="PIRNR006769"/>
    </source>
</evidence>
<comment type="catalytic activity">
    <reaction evidence="13">
        <text>2,5-diamino-6-hydroxy-4-(5-phosphoribosylamino)-pyrimidine + H2O + H(+) = 5-amino-6-(5-phospho-D-ribosylamino)uracil + NH4(+)</text>
        <dbReference type="Rhea" id="RHEA:21868"/>
        <dbReference type="ChEBI" id="CHEBI:15377"/>
        <dbReference type="ChEBI" id="CHEBI:15378"/>
        <dbReference type="ChEBI" id="CHEBI:28938"/>
        <dbReference type="ChEBI" id="CHEBI:58453"/>
        <dbReference type="ChEBI" id="CHEBI:58614"/>
        <dbReference type="EC" id="3.5.4.26"/>
    </reaction>
</comment>
<accession>A0A2M8RW73</accession>
<evidence type="ECO:0000256" key="5">
    <source>
        <dbReference type="ARBA" id="ARBA00007417"/>
    </source>
</evidence>
<comment type="caution">
    <text evidence="18">The sequence shown here is derived from an EMBL/GenBank/DDBJ whole genome shotgun (WGS) entry which is preliminary data.</text>
</comment>
<dbReference type="PROSITE" id="PS51747">
    <property type="entry name" value="CYT_DCMP_DEAMINASES_2"/>
    <property type="match status" value="1"/>
</dbReference>
<sequence length="378" mass="41734">MSSQFSEQDHYFMQTALDLAEKGRFTTTPNPSVGCVLVKNGQIVGRGFHFKAGELHAEVMALREAGENARGATAYVTLEPCSHYGRTPPCAKGLIAAGVTKVIAAMQDPNPAVAGNGLKMLAEAGVESAVGLLQEKAESLNQGFLKRMRCGLPFVRLKMAMSLDGKTAMENGESQWITGEAARRDVQGERAKASAILSTAQTVLADDPLLTVRWTQLPASVQQNYPLENLRRPIRIILDRRQLVRPEHKLFQESSEVWLVGDRERDLSAFPAFCRAICVQTEAGKTYLQSMMAELAKRQINSIWVEAGKNLAGALIEEGLADELILYIAPKLLGDKARGLCDLPHLTRLADAPLWKFHRFCQIDTDIKMIYHPLKHNQ</sequence>
<keyword evidence="8 13" id="KW-0378">Hydrolase</keyword>
<feature type="binding site" evidence="15">
    <location>
        <position position="206"/>
    </location>
    <ligand>
        <name>substrate</name>
    </ligand>
</feature>
<dbReference type="InterPro" id="IPR011549">
    <property type="entry name" value="RibD_C"/>
</dbReference>
<dbReference type="InterPro" id="IPR016192">
    <property type="entry name" value="APOBEC/CMP_deaminase_Zn-bd"/>
</dbReference>
<dbReference type="UniPathway" id="UPA00275">
    <property type="reaction ID" value="UER00401"/>
</dbReference>
<dbReference type="InterPro" id="IPR002125">
    <property type="entry name" value="CMP_dCMP_dom"/>
</dbReference>
<dbReference type="GO" id="GO:0008835">
    <property type="term" value="F:diaminohydroxyphosphoribosylaminopyrimidine deaminase activity"/>
    <property type="evidence" value="ECO:0007669"/>
    <property type="project" value="UniProtKB-EC"/>
</dbReference>
<evidence type="ECO:0000256" key="2">
    <source>
        <dbReference type="ARBA" id="ARBA00004882"/>
    </source>
</evidence>
<comment type="catalytic activity">
    <reaction evidence="13">
        <text>5-amino-6-(5-phospho-D-ribitylamino)uracil + NADP(+) = 5-amino-6-(5-phospho-D-ribosylamino)uracil + NADPH + H(+)</text>
        <dbReference type="Rhea" id="RHEA:17845"/>
        <dbReference type="ChEBI" id="CHEBI:15378"/>
        <dbReference type="ChEBI" id="CHEBI:57783"/>
        <dbReference type="ChEBI" id="CHEBI:58349"/>
        <dbReference type="ChEBI" id="CHEBI:58421"/>
        <dbReference type="ChEBI" id="CHEBI:58453"/>
        <dbReference type="EC" id="1.1.1.193"/>
    </reaction>
</comment>
<keyword evidence="6 13" id="KW-0686">Riboflavin biosynthesis</keyword>
<evidence type="ECO:0000256" key="10">
    <source>
        <dbReference type="ARBA" id="ARBA00022857"/>
    </source>
</evidence>
<keyword evidence="11 13" id="KW-0560">Oxidoreductase</keyword>
<feature type="binding site" evidence="15">
    <location>
        <position position="202"/>
    </location>
    <ligand>
        <name>NADP(+)</name>
        <dbReference type="ChEBI" id="CHEBI:58349"/>
    </ligand>
</feature>
<feature type="binding site" evidence="16">
    <location>
        <position position="81"/>
    </location>
    <ligand>
        <name>Zn(2+)</name>
        <dbReference type="ChEBI" id="CHEBI:29105"/>
        <note>catalytic</note>
    </ligand>
</feature>